<dbReference type="GO" id="GO:0005829">
    <property type="term" value="C:cytosol"/>
    <property type="evidence" value="ECO:0007669"/>
    <property type="project" value="TreeGrafter"/>
</dbReference>
<reference evidence="9 10" key="1">
    <citation type="submission" date="2020-07" db="EMBL/GenBank/DDBJ databases">
        <title>Sequencing the genomes of 1000 actinobacteria strains.</title>
        <authorList>
            <person name="Klenk H.-P."/>
        </authorList>
    </citation>
    <scope>NUCLEOTIDE SEQUENCE [LARGE SCALE GENOMIC DNA]</scope>
    <source>
        <strain evidence="9 10">DSM 42178</strain>
    </source>
</reference>
<evidence type="ECO:0000256" key="2">
    <source>
        <dbReference type="ARBA" id="ARBA00022679"/>
    </source>
</evidence>
<comment type="caution">
    <text evidence="9">The sequence shown here is derived from an EMBL/GenBank/DDBJ whole genome shotgun (WGS) entry which is preliminary data.</text>
</comment>
<evidence type="ECO:0000313" key="10">
    <source>
        <dbReference type="Proteomes" id="UP000567795"/>
    </source>
</evidence>
<name>A0A852ZTB6_9ACTN</name>
<keyword evidence="3" id="KW-0547">Nucleotide-binding</keyword>
<dbReference type="GO" id="GO:0005524">
    <property type="term" value="F:ATP binding"/>
    <property type="evidence" value="ECO:0007669"/>
    <property type="project" value="UniProtKB-KW"/>
</dbReference>
<feature type="region of interest" description="Disordered" evidence="7">
    <location>
        <begin position="157"/>
        <end position="193"/>
    </location>
</feature>
<dbReference type="PIRSF" id="PIRSF000535">
    <property type="entry name" value="1PFK/6PFK/LacC"/>
    <property type="match status" value="1"/>
</dbReference>
<proteinExistence type="inferred from homology"/>
<protein>
    <submittedName>
        <fullName evidence="9">1-phosphofructokinase</fullName>
        <ecNumber evidence="9">2.7.1.56</ecNumber>
    </submittedName>
</protein>
<dbReference type="EMBL" id="JACBZD010000001">
    <property type="protein sequence ID" value="NYI05653.1"/>
    <property type="molecule type" value="Genomic_DNA"/>
</dbReference>
<evidence type="ECO:0000256" key="5">
    <source>
        <dbReference type="ARBA" id="ARBA00022840"/>
    </source>
</evidence>
<dbReference type="PANTHER" id="PTHR46566">
    <property type="entry name" value="1-PHOSPHOFRUCTOKINASE-RELATED"/>
    <property type="match status" value="1"/>
</dbReference>
<evidence type="ECO:0000313" key="9">
    <source>
        <dbReference type="EMBL" id="NYI05653.1"/>
    </source>
</evidence>
<dbReference type="GO" id="GO:0008662">
    <property type="term" value="F:1-phosphofructokinase activity"/>
    <property type="evidence" value="ECO:0007669"/>
    <property type="project" value="UniProtKB-EC"/>
</dbReference>
<dbReference type="SUPFAM" id="SSF53613">
    <property type="entry name" value="Ribokinase-like"/>
    <property type="match status" value="1"/>
</dbReference>
<keyword evidence="4 9" id="KW-0418">Kinase</keyword>
<dbReference type="CDD" id="cd01164">
    <property type="entry name" value="FruK_PfkB_like"/>
    <property type="match status" value="1"/>
</dbReference>
<dbReference type="Proteomes" id="UP000567795">
    <property type="component" value="Unassembled WGS sequence"/>
</dbReference>
<keyword evidence="10" id="KW-1185">Reference proteome</keyword>
<accession>A0A852ZTB6</accession>
<dbReference type="InterPro" id="IPR029056">
    <property type="entry name" value="Ribokinase-like"/>
</dbReference>
<keyword evidence="5" id="KW-0067">ATP-binding</keyword>
<feature type="domain" description="Carbohydrate kinase PfkB" evidence="8">
    <location>
        <begin position="12"/>
        <end position="156"/>
    </location>
</feature>
<evidence type="ECO:0000256" key="3">
    <source>
        <dbReference type="ARBA" id="ARBA00022741"/>
    </source>
</evidence>
<dbReference type="Pfam" id="PF00294">
    <property type="entry name" value="PfkB"/>
    <property type="match status" value="2"/>
</dbReference>
<dbReference type="InterPro" id="IPR011611">
    <property type="entry name" value="PfkB_dom"/>
</dbReference>
<feature type="domain" description="Carbohydrate kinase PfkB" evidence="8">
    <location>
        <begin position="188"/>
        <end position="311"/>
    </location>
</feature>
<gene>
    <name evidence="9" type="ORF">FHU37_002596</name>
</gene>
<dbReference type="AlphaFoldDB" id="A0A852ZTB6"/>
<comment type="similarity">
    <text evidence="1">Belongs to the carbohydrate kinase PfkB family.</text>
</comment>
<sequence>MIVTVTVNPSVDRALEVEGLTRGAVLRAHSSHTDPGGKGVNVSRALAANGLRSRAVLPSGGPEGAQLAALLAGRGVEVTTVPIAGATRVNISVTEPDGTVTKFNEPGPRLGEDELRRVVEAARAAVVGAEWAVLAGSVPPGVPDDFYARLLERLRADDGDRDRDGDGDGDGDGDERPAVSGGAPATRTRVAVDTSGAPFVSALPARPDLVKPNREELGAAIGRPLTTLGEVVDAARELCHRGARNVLASLGADGAVLVSATDAVYGRAPVGAVRSAVGAGDALLAGFLAGGGEGPDALAEALAWGAAAATLPGSQMPEPRHIDRGVVKLYDHLDPHLILSERS</sequence>
<evidence type="ECO:0000256" key="1">
    <source>
        <dbReference type="ARBA" id="ARBA00010688"/>
    </source>
</evidence>
<dbReference type="EC" id="2.7.1.56" evidence="9"/>
<dbReference type="InterPro" id="IPR017583">
    <property type="entry name" value="Tagatose/fructose_Pkinase"/>
</dbReference>
<evidence type="ECO:0000259" key="8">
    <source>
        <dbReference type="Pfam" id="PF00294"/>
    </source>
</evidence>
<feature type="compositionally biased region" description="Basic and acidic residues" evidence="7">
    <location>
        <begin position="157"/>
        <end position="166"/>
    </location>
</feature>
<dbReference type="RefSeq" id="WP_179814358.1">
    <property type="nucleotide sequence ID" value="NZ_JACBZD010000001.1"/>
</dbReference>
<organism evidence="9 10">
    <name type="scientific">Allostreptomyces psammosilenae</name>
    <dbReference type="NCBI Taxonomy" id="1892865"/>
    <lineage>
        <taxon>Bacteria</taxon>
        <taxon>Bacillati</taxon>
        <taxon>Actinomycetota</taxon>
        <taxon>Actinomycetes</taxon>
        <taxon>Kitasatosporales</taxon>
        <taxon>Streptomycetaceae</taxon>
        <taxon>Allostreptomyces</taxon>
    </lineage>
</organism>
<evidence type="ECO:0000256" key="6">
    <source>
        <dbReference type="PIRNR" id="PIRNR000535"/>
    </source>
</evidence>
<evidence type="ECO:0000256" key="7">
    <source>
        <dbReference type="SAM" id="MobiDB-lite"/>
    </source>
</evidence>
<evidence type="ECO:0000256" key="4">
    <source>
        <dbReference type="ARBA" id="ARBA00022777"/>
    </source>
</evidence>
<keyword evidence="2 6" id="KW-0808">Transferase</keyword>
<dbReference type="Gene3D" id="3.40.1190.20">
    <property type="match status" value="2"/>
</dbReference>
<dbReference type="PANTHER" id="PTHR46566:SF5">
    <property type="entry name" value="1-PHOSPHOFRUCTOKINASE"/>
    <property type="match status" value="1"/>
</dbReference>